<accession>A0A0F9TNN6</accession>
<gene>
    <name evidence="1" type="ORF">LCGC14_0370360</name>
</gene>
<comment type="caution">
    <text evidence="1">The sequence shown here is derived from an EMBL/GenBank/DDBJ whole genome shotgun (WGS) entry which is preliminary data.</text>
</comment>
<proteinExistence type="predicted"/>
<reference evidence="1" key="1">
    <citation type="journal article" date="2015" name="Nature">
        <title>Complex archaea that bridge the gap between prokaryotes and eukaryotes.</title>
        <authorList>
            <person name="Spang A."/>
            <person name="Saw J.H."/>
            <person name="Jorgensen S.L."/>
            <person name="Zaremba-Niedzwiedzka K."/>
            <person name="Martijn J."/>
            <person name="Lind A.E."/>
            <person name="van Eijk R."/>
            <person name="Schleper C."/>
            <person name="Guy L."/>
            <person name="Ettema T.J."/>
        </authorList>
    </citation>
    <scope>NUCLEOTIDE SEQUENCE</scope>
</reference>
<dbReference type="EMBL" id="LAZR01000295">
    <property type="protein sequence ID" value="KKN76527.1"/>
    <property type="molecule type" value="Genomic_DNA"/>
</dbReference>
<name>A0A0F9TNN6_9ZZZZ</name>
<evidence type="ECO:0000313" key="1">
    <source>
        <dbReference type="EMBL" id="KKN76527.1"/>
    </source>
</evidence>
<sequence>MGFDVTLQADEDQASISLKSGDDQKVALSKLGEVFSADWKQRLIRSGQAWAVHVGGITTGADIVGVVGGGNGTTIDTDQPELVIGVPLGYDLIPMETHVSAYFHPITDKAINNILLFGDRTQSPVSQTATGVAVTPVNLLDGAGAFPGTAWKQATADITTDPVASEILDYVATQTLAATGGPGQGGLKMDYMPEAPTIFRGPCQVVLCWGTTQASGATGMGVIKVGCVPSGYFPVG</sequence>
<dbReference type="AlphaFoldDB" id="A0A0F9TNN6"/>
<organism evidence="1">
    <name type="scientific">marine sediment metagenome</name>
    <dbReference type="NCBI Taxonomy" id="412755"/>
    <lineage>
        <taxon>unclassified sequences</taxon>
        <taxon>metagenomes</taxon>
        <taxon>ecological metagenomes</taxon>
    </lineage>
</organism>
<protein>
    <submittedName>
        <fullName evidence="1">Uncharacterized protein</fullName>
    </submittedName>
</protein>